<dbReference type="Pfam" id="PF17287">
    <property type="entry name" value="POTRA_3"/>
    <property type="match status" value="1"/>
</dbReference>
<evidence type="ECO:0000256" key="1">
    <source>
        <dbReference type="ARBA" id="ARBA00004442"/>
    </source>
</evidence>
<proteinExistence type="inferred from homology"/>
<keyword evidence="3" id="KW-0813">Transport</keyword>
<comment type="similarity">
    <text evidence="2">Belongs to the TPS (TC 1.B.20) family.</text>
</comment>
<comment type="caution">
    <text evidence="12">The sequence shown here is derived from an EMBL/GenBank/DDBJ whole genome shotgun (WGS) entry which is preliminary data.</text>
</comment>
<dbReference type="GO" id="GO:0008320">
    <property type="term" value="F:protein transmembrane transporter activity"/>
    <property type="evidence" value="ECO:0007669"/>
    <property type="project" value="TreeGrafter"/>
</dbReference>
<dbReference type="RefSeq" id="WP_082970744.1">
    <property type="nucleotide sequence ID" value="NZ_BAAAFS010000003.1"/>
</dbReference>
<dbReference type="PANTHER" id="PTHR34597:SF3">
    <property type="entry name" value="OUTER MEMBRANE TRANSPORTER CDIB"/>
    <property type="match status" value="1"/>
</dbReference>
<organism evidence="12 13">
    <name type="scientific">Morganella psychrotolerans</name>
    <dbReference type="NCBI Taxonomy" id="368603"/>
    <lineage>
        <taxon>Bacteria</taxon>
        <taxon>Pseudomonadati</taxon>
        <taxon>Pseudomonadota</taxon>
        <taxon>Gammaproteobacteria</taxon>
        <taxon>Enterobacterales</taxon>
        <taxon>Morganellaceae</taxon>
        <taxon>Morganella</taxon>
    </lineage>
</organism>
<keyword evidence="4" id="KW-1134">Transmembrane beta strand</keyword>
<name>A0A5M9R2C2_9GAMM</name>
<dbReference type="FunFam" id="3.10.20.310:FF:000018">
    <property type="entry name" value="ShlB/FhaC/HecB family hemolysin secretion/activation protein"/>
    <property type="match status" value="1"/>
</dbReference>
<evidence type="ECO:0000256" key="7">
    <source>
        <dbReference type="ARBA" id="ARBA00023065"/>
    </source>
</evidence>
<dbReference type="Pfam" id="PF03865">
    <property type="entry name" value="ShlB"/>
    <property type="match status" value="1"/>
</dbReference>
<feature type="chain" id="PRO_5024275676" evidence="10">
    <location>
        <begin position="28"/>
        <end position="580"/>
    </location>
</feature>
<dbReference type="Gene3D" id="2.40.160.50">
    <property type="entry name" value="membrane protein fhac: a member of the omp85/tpsb transporter family"/>
    <property type="match status" value="1"/>
</dbReference>
<dbReference type="InterPro" id="IPR051544">
    <property type="entry name" value="TPS_OM_transporter"/>
</dbReference>
<evidence type="ECO:0000259" key="11">
    <source>
        <dbReference type="PROSITE" id="PS51779"/>
    </source>
</evidence>
<evidence type="ECO:0000256" key="8">
    <source>
        <dbReference type="ARBA" id="ARBA00023136"/>
    </source>
</evidence>
<dbReference type="PROSITE" id="PS51779">
    <property type="entry name" value="POTRA"/>
    <property type="match status" value="1"/>
</dbReference>
<feature type="signal peptide" evidence="10">
    <location>
        <begin position="1"/>
        <end position="27"/>
    </location>
</feature>
<evidence type="ECO:0000256" key="2">
    <source>
        <dbReference type="ARBA" id="ARBA00009055"/>
    </source>
</evidence>
<keyword evidence="6" id="KW-0653">Protein transport</keyword>
<evidence type="ECO:0000256" key="9">
    <source>
        <dbReference type="ARBA" id="ARBA00023237"/>
    </source>
</evidence>
<evidence type="ECO:0000256" key="3">
    <source>
        <dbReference type="ARBA" id="ARBA00022448"/>
    </source>
</evidence>
<keyword evidence="8" id="KW-0472">Membrane</keyword>
<dbReference type="PIRSF" id="PIRSF029745">
    <property type="entry name" value="FhaC"/>
    <property type="match status" value="1"/>
</dbReference>
<evidence type="ECO:0000256" key="4">
    <source>
        <dbReference type="ARBA" id="ARBA00022452"/>
    </source>
</evidence>
<dbReference type="InterPro" id="IPR034746">
    <property type="entry name" value="POTRA"/>
</dbReference>
<dbReference type="Pfam" id="PF08479">
    <property type="entry name" value="POTRA_2"/>
    <property type="match status" value="1"/>
</dbReference>
<keyword evidence="9" id="KW-0998">Cell outer membrane</keyword>
<protein>
    <submittedName>
        <fullName evidence="12">ShlB/FhaC/HecB family hemolysin secretion/activation protein</fullName>
    </submittedName>
</protein>
<dbReference type="EMBL" id="VXKB01000003">
    <property type="protein sequence ID" value="KAA8714661.1"/>
    <property type="molecule type" value="Genomic_DNA"/>
</dbReference>
<dbReference type="PANTHER" id="PTHR34597">
    <property type="entry name" value="SLR1661 PROTEIN"/>
    <property type="match status" value="1"/>
</dbReference>
<dbReference type="InterPro" id="IPR027282">
    <property type="entry name" value="TPS"/>
</dbReference>
<reference evidence="12 13" key="1">
    <citation type="submission" date="2019-09" db="EMBL/GenBank/DDBJ databases">
        <title>Draft genome sequence of various Type strains from the CCUG.</title>
        <authorList>
            <person name="Pineiro-Iglesias B."/>
            <person name="Tunovic T."/>
            <person name="Unosson C."/>
            <person name="Inganas E."/>
            <person name="Ohlen M."/>
            <person name="Cardew S."/>
            <person name="Jensie-Markopoulos S."/>
            <person name="Salva-Serra F."/>
            <person name="Jaen-Luchoro D."/>
            <person name="Karlsson R."/>
            <person name="Svensson-Stadler L."/>
            <person name="Chun J."/>
            <person name="Moore E."/>
        </authorList>
    </citation>
    <scope>NUCLEOTIDE SEQUENCE [LARGE SCALE GENOMIC DNA]</scope>
    <source>
        <strain evidence="12 13">CCUG 53682T</strain>
    </source>
</reference>
<dbReference type="GO" id="GO:0009279">
    <property type="term" value="C:cell outer membrane"/>
    <property type="evidence" value="ECO:0007669"/>
    <property type="project" value="UniProtKB-SubCell"/>
</dbReference>
<dbReference type="GO" id="GO:0098046">
    <property type="term" value="C:type V protein secretion system complex"/>
    <property type="evidence" value="ECO:0007669"/>
    <property type="project" value="TreeGrafter"/>
</dbReference>
<dbReference type="InterPro" id="IPR013686">
    <property type="entry name" value="Polypept-transport_assoc_ShlB"/>
</dbReference>
<keyword evidence="10" id="KW-0732">Signal</keyword>
<evidence type="ECO:0000313" key="12">
    <source>
        <dbReference type="EMBL" id="KAA8714661.1"/>
    </source>
</evidence>
<dbReference type="Gene3D" id="3.10.20.310">
    <property type="entry name" value="membrane protein fhac"/>
    <property type="match status" value="1"/>
</dbReference>
<dbReference type="InterPro" id="IPR005565">
    <property type="entry name" value="Hemolysn_activator_HlyB_C"/>
</dbReference>
<accession>A0A5M9R2C2</accession>
<feature type="domain" description="POTRA" evidence="11">
    <location>
        <begin position="88"/>
        <end position="164"/>
    </location>
</feature>
<gene>
    <name evidence="12" type="ORF">F4V73_12500</name>
</gene>
<keyword evidence="5" id="KW-0812">Transmembrane</keyword>
<evidence type="ECO:0000256" key="10">
    <source>
        <dbReference type="SAM" id="SignalP"/>
    </source>
</evidence>
<dbReference type="AlphaFoldDB" id="A0A5M9R2C2"/>
<evidence type="ECO:0000256" key="6">
    <source>
        <dbReference type="ARBA" id="ARBA00022927"/>
    </source>
</evidence>
<keyword evidence="7" id="KW-0406">Ion transport</keyword>
<dbReference type="Proteomes" id="UP000322181">
    <property type="component" value="Unassembled WGS sequence"/>
</dbReference>
<dbReference type="GO" id="GO:0006811">
    <property type="term" value="P:monoatomic ion transport"/>
    <property type="evidence" value="ECO:0007669"/>
    <property type="project" value="UniProtKB-KW"/>
</dbReference>
<sequence length="580" mass="64738">MNNRHKMVLSRFLPGAALFFIAGSALSAPGDQPVIPPEKRVSDQQFIHQQQQQDALDAQFGAKAPDVRLAAPVISSGKLIFPQETPCFEIRRVTVSGTESLPHWLPLQRLANEGTGQCLGVQGINLLMANMQNRLISHGWVTTRVLAPQQDLTQGTLALTVIPGRVRQVRFTDDSDKYATLYTAMPAREGNVLDLRDIEQGLENLQRLPTVEASMELVPGDEPGESDIVITRKQKKMWRLNAWVDNTGTDSTGKNQGGLMFALDNPSSLSDLFYVTATRDLLFTNGKGSTNYSAHYSVPLGYWQLALTGSKYDYVQTVAMLNSDARYKGRSESLNAQLSNVLYRDATAKTTLNYGVNFRQTRNYIQQTEIENQKRRTSTWKVGLDHRQYFGAAILDAGVSYQRGTRWFGAMPAWEEYRVRDSEDYATALSRILQFSASLTVPFAAGEQHFQYQSEYLRQLSGTPLTPQDQFSIGNRWSVRGFDGERTLSGDDGWTVRNTLTWFTPVPQQQLYLGMDYGRVDGHNRDWLIGQTLAGGVIGLKGACSPAGLSYDFSVGTPLSKPDGFKTDNAVFNFNISWQY</sequence>
<evidence type="ECO:0000313" key="13">
    <source>
        <dbReference type="Proteomes" id="UP000322181"/>
    </source>
</evidence>
<comment type="subcellular location">
    <subcellularLocation>
        <location evidence="1">Cell outer membrane</location>
    </subcellularLocation>
</comment>
<dbReference type="OrthoDB" id="290122at2"/>
<dbReference type="GO" id="GO:0046819">
    <property type="term" value="P:protein secretion by the type V secretion system"/>
    <property type="evidence" value="ECO:0007669"/>
    <property type="project" value="TreeGrafter"/>
</dbReference>
<evidence type="ECO:0000256" key="5">
    <source>
        <dbReference type="ARBA" id="ARBA00022692"/>
    </source>
</evidence>
<dbReference type="InterPro" id="IPR035251">
    <property type="entry name" value="ShlB_POTRA"/>
</dbReference>
<dbReference type="FunFam" id="2.40.160.50:FF:000009">
    <property type="entry name" value="Putative hemolysin activator protein"/>
    <property type="match status" value="1"/>
</dbReference>